<evidence type="ECO:0000313" key="2">
    <source>
        <dbReference type="EMBL" id="KAH6874013.1"/>
    </source>
</evidence>
<sequence>MIWQNTSFSGQRTCAPTVSRRPQNPRRPKKRDKREELLPVNQRRYLKEARPRRNLRFGSQHPFQPSTNTAAGAQEVLDRGDSSSHEQGLSKNVKKKGKKASAKTSDAPKALPGKALGKEITDTASSTTASLVARDARIGKNTAQQKAKKENMQNQPEKMYQWLKASRVSPRHNEHPFIKPRLAIPTLASRMPSLYTPGQTICCCTACNADRGPLYPTPPLFTQLNAIWSKANGMLTLFFWEGVQAARPGHGGTENYETCLSVQSNWGLREASLGLFVSWDLLHCKLKRWKTMNLSSTTDLRISIHTPLRWLSLLWLQKGF</sequence>
<evidence type="ECO:0000256" key="1">
    <source>
        <dbReference type="SAM" id="MobiDB-lite"/>
    </source>
</evidence>
<dbReference type="Proteomes" id="UP000777438">
    <property type="component" value="Unassembled WGS sequence"/>
</dbReference>
<proteinExistence type="predicted"/>
<feature type="region of interest" description="Disordered" evidence="1">
    <location>
        <begin position="1"/>
        <end position="128"/>
    </location>
</feature>
<name>A0A9P8VUR7_9HYPO</name>
<feature type="compositionally biased region" description="Polar residues" evidence="1">
    <location>
        <begin position="61"/>
        <end position="71"/>
    </location>
</feature>
<dbReference type="EMBL" id="JAGPYM010000042">
    <property type="protein sequence ID" value="KAH6874013.1"/>
    <property type="molecule type" value="Genomic_DNA"/>
</dbReference>
<feature type="compositionally biased region" description="Basic residues" evidence="1">
    <location>
        <begin position="23"/>
        <end position="32"/>
    </location>
</feature>
<organism evidence="2 3">
    <name type="scientific">Thelonectria olida</name>
    <dbReference type="NCBI Taxonomy" id="1576542"/>
    <lineage>
        <taxon>Eukaryota</taxon>
        <taxon>Fungi</taxon>
        <taxon>Dikarya</taxon>
        <taxon>Ascomycota</taxon>
        <taxon>Pezizomycotina</taxon>
        <taxon>Sordariomycetes</taxon>
        <taxon>Hypocreomycetidae</taxon>
        <taxon>Hypocreales</taxon>
        <taxon>Nectriaceae</taxon>
        <taxon>Thelonectria</taxon>
    </lineage>
</organism>
<gene>
    <name evidence="2" type="ORF">B0T10DRAFT_465892</name>
</gene>
<accession>A0A9P8VUR7</accession>
<feature type="compositionally biased region" description="Basic residues" evidence="1">
    <location>
        <begin position="92"/>
        <end position="101"/>
    </location>
</feature>
<feature type="compositionally biased region" description="Polar residues" evidence="1">
    <location>
        <begin position="1"/>
        <end position="16"/>
    </location>
</feature>
<evidence type="ECO:0000313" key="3">
    <source>
        <dbReference type="Proteomes" id="UP000777438"/>
    </source>
</evidence>
<reference evidence="2 3" key="1">
    <citation type="journal article" date="2021" name="Nat. Commun.">
        <title>Genetic determinants of endophytism in the Arabidopsis root mycobiome.</title>
        <authorList>
            <person name="Mesny F."/>
            <person name="Miyauchi S."/>
            <person name="Thiergart T."/>
            <person name="Pickel B."/>
            <person name="Atanasova L."/>
            <person name="Karlsson M."/>
            <person name="Huettel B."/>
            <person name="Barry K.W."/>
            <person name="Haridas S."/>
            <person name="Chen C."/>
            <person name="Bauer D."/>
            <person name="Andreopoulos W."/>
            <person name="Pangilinan J."/>
            <person name="LaButti K."/>
            <person name="Riley R."/>
            <person name="Lipzen A."/>
            <person name="Clum A."/>
            <person name="Drula E."/>
            <person name="Henrissat B."/>
            <person name="Kohler A."/>
            <person name="Grigoriev I.V."/>
            <person name="Martin F.M."/>
            <person name="Hacquard S."/>
        </authorList>
    </citation>
    <scope>NUCLEOTIDE SEQUENCE [LARGE SCALE GENOMIC DNA]</scope>
    <source>
        <strain evidence="2 3">MPI-CAGE-CH-0241</strain>
    </source>
</reference>
<comment type="caution">
    <text evidence="2">The sequence shown here is derived from an EMBL/GenBank/DDBJ whole genome shotgun (WGS) entry which is preliminary data.</text>
</comment>
<protein>
    <submittedName>
        <fullName evidence="2">Uncharacterized protein</fullName>
    </submittedName>
</protein>
<dbReference type="AlphaFoldDB" id="A0A9P8VUR7"/>
<keyword evidence="3" id="KW-1185">Reference proteome</keyword>